<comment type="caution">
    <text evidence="2">The sequence shown here is derived from an EMBL/GenBank/DDBJ whole genome shotgun (WGS) entry which is preliminary data.</text>
</comment>
<protein>
    <submittedName>
        <fullName evidence="2">Uncharacterized protein</fullName>
    </submittedName>
</protein>
<feature type="compositionally biased region" description="Basic and acidic residues" evidence="1">
    <location>
        <begin position="74"/>
        <end position="85"/>
    </location>
</feature>
<dbReference type="AlphaFoldDB" id="A0A1D2MR70"/>
<organism evidence="2 3">
    <name type="scientific">Orchesella cincta</name>
    <name type="common">Springtail</name>
    <name type="synonym">Podura cincta</name>
    <dbReference type="NCBI Taxonomy" id="48709"/>
    <lineage>
        <taxon>Eukaryota</taxon>
        <taxon>Metazoa</taxon>
        <taxon>Ecdysozoa</taxon>
        <taxon>Arthropoda</taxon>
        <taxon>Hexapoda</taxon>
        <taxon>Collembola</taxon>
        <taxon>Entomobryomorpha</taxon>
        <taxon>Entomobryoidea</taxon>
        <taxon>Orchesellidae</taxon>
        <taxon>Orchesellinae</taxon>
        <taxon>Orchesella</taxon>
    </lineage>
</organism>
<feature type="compositionally biased region" description="Polar residues" evidence="1">
    <location>
        <begin position="110"/>
        <end position="119"/>
    </location>
</feature>
<keyword evidence="3" id="KW-1185">Reference proteome</keyword>
<evidence type="ECO:0000313" key="2">
    <source>
        <dbReference type="EMBL" id="ODM95304.1"/>
    </source>
</evidence>
<sequence>MPQMLQNNGKRRRSSSNEEASDTHQQKKRPAAPTDEDIANLGILFTPMQIDEGQTGEEVSEEDEVKPSTSAWLRESEKRKAEAKKGQPATSEESNPTVENPPTHSLPMVKQQSSLGAQSHNGCTWECKGVTYRFDCSKKPRSVSMDEWNKFMEEVFRAVVLQLPLPTPSWKQQDSPSDSDE</sequence>
<evidence type="ECO:0000256" key="1">
    <source>
        <dbReference type="SAM" id="MobiDB-lite"/>
    </source>
</evidence>
<gene>
    <name evidence="2" type="ORF">Ocin01_11374</name>
</gene>
<accession>A0A1D2MR70</accession>
<name>A0A1D2MR70_ORCCI</name>
<evidence type="ECO:0000313" key="3">
    <source>
        <dbReference type="Proteomes" id="UP000094527"/>
    </source>
</evidence>
<feature type="region of interest" description="Disordered" evidence="1">
    <location>
        <begin position="1"/>
        <end position="119"/>
    </location>
</feature>
<feature type="compositionally biased region" description="Acidic residues" evidence="1">
    <location>
        <begin position="54"/>
        <end position="64"/>
    </location>
</feature>
<dbReference type="Proteomes" id="UP000094527">
    <property type="component" value="Unassembled WGS sequence"/>
</dbReference>
<feature type="compositionally biased region" description="Polar residues" evidence="1">
    <location>
        <begin position="88"/>
        <end position="103"/>
    </location>
</feature>
<dbReference type="EMBL" id="LJIJ01000687">
    <property type="protein sequence ID" value="ODM95304.1"/>
    <property type="molecule type" value="Genomic_DNA"/>
</dbReference>
<reference evidence="2 3" key="1">
    <citation type="journal article" date="2016" name="Genome Biol. Evol.">
        <title>Gene Family Evolution Reflects Adaptation to Soil Environmental Stressors in the Genome of the Collembolan Orchesella cincta.</title>
        <authorList>
            <person name="Faddeeva-Vakhrusheva A."/>
            <person name="Derks M.F."/>
            <person name="Anvar S.Y."/>
            <person name="Agamennone V."/>
            <person name="Suring W."/>
            <person name="Smit S."/>
            <person name="van Straalen N.M."/>
            <person name="Roelofs D."/>
        </authorList>
    </citation>
    <scope>NUCLEOTIDE SEQUENCE [LARGE SCALE GENOMIC DNA]</scope>
    <source>
        <tissue evidence="2">Mixed pool</tissue>
    </source>
</reference>
<proteinExistence type="predicted"/>